<dbReference type="Proteomes" id="UP000488299">
    <property type="component" value="Unassembled WGS sequence"/>
</dbReference>
<organism evidence="1 2">
    <name type="scientific">Rudanella paleaurantiibacter</name>
    <dbReference type="NCBI Taxonomy" id="2614655"/>
    <lineage>
        <taxon>Bacteria</taxon>
        <taxon>Pseudomonadati</taxon>
        <taxon>Bacteroidota</taxon>
        <taxon>Cytophagia</taxon>
        <taxon>Cytophagales</taxon>
        <taxon>Cytophagaceae</taxon>
        <taxon>Rudanella</taxon>
    </lineage>
</organism>
<dbReference type="EMBL" id="WELI01000019">
    <property type="protein sequence ID" value="KAB7725862.1"/>
    <property type="molecule type" value="Genomic_DNA"/>
</dbReference>
<sequence length="178" mass="20845">MERETVKIDADVAQRAREQVKKINQRLARKKGASKPSKVTLGEFLSKAIDHYIELGYDPSRDEDNNPLKETVVRTTDRIITYLQSHEKWYMEPVKQHLQRVDARLEQQDTFGPSGSAESTADLQFIKEMSLFSYLTSDLVLNLLFHQYRDNPDALAEIQEWAGQRYKARYDELMEKYE</sequence>
<comment type="caution">
    <text evidence="1">The sequence shown here is derived from an EMBL/GenBank/DDBJ whole genome shotgun (WGS) entry which is preliminary data.</text>
</comment>
<protein>
    <submittedName>
        <fullName evidence="1">Uncharacterized protein</fullName>
    </submittedName>
</protein>
<evidence type="ECO:0000313" key="1">
    <source>
        <dbReference type="EMBL" id="KAB7725862.1"/>
    </source>
</evidence>
<dbReference type="AlphaFoldDB" id="A0A7J5TS00"/>
<dbReference type="RefSeq" id="WP_152127113.1">
    <property type="nucleotide sequence ID" value="NZ_WELI01000019.1"/>
</dbReference>
<evidence type="ECO:0000313" key="2">
    <source>
        <dbReference type="Proteomes" id="UP000488299"/>
    </source>
</evidence>
<reference evidence="1 2" key="1">
    <citation type="submission" date="2019-10" db="EMBL/GenBank/DDBJ databases">
        <title>Rudanella paleaurantiibacter sp. nov., isolated from sludge.</title>
        <authorList>
            <person name="Xu S.Q."/>
        </authorList>
    </citation>
    <scope>NUCLEOTIDE SEQUENCE [LARGE SCALE GENOMIC DNA]</scope>
    <source>
        <strain evidence="1 2">HX-22-17</strain>
    </source>
</reference>
<accession>A0A7J5TS00</accession>
<gene>
    <name evidence="1" type="ORF">F5984_25580</name>
</gene>
<name>A0A7J5TS00_9BACT</name>
<keyword evidence="2" id="KW-1185">Reference proteome</keyword>
<proteinExistence type="predicted"/>